<evidence type="ECO:0000256" key="7">
    <source>
        <dbReference type="SAM" id="Phobius"/>
    </source>
</evidence>
<dbReference type="Pfam" id="PF00746">
    <property type="entry name" value="Gram_pos_anchor"/>
    <property type="match status" value="1"/>
</dbReference>
<dbReference type="SUPFAM" id="SSF49401">
    <property type="entry name" value="Bacterial adhesins"/>
    <property type="match status" value="2"/>
</dbReference>
<keyword evidence="7" id="KW-0812">Transmembrane</keyword>
<reference evidence="9 10" key="1">
    <citation type="submission" date="2018-08" db="EMBL/GenBank/DDBJ databases">
        <title>Genome Lactobacillus garii FI11369.</title>
        <authorList>
            <person name="Diaz M."/>
            <person name="Narbad A."/>
        </authorList>
    </citation>
    <scope>NUCLEOTIDE SEQUENCE [LARGE SCALE GENOMIC DNA]</scope>
    <source>
        <strain evidence="9 10">FI11369</strain>
    </source>
</reference>
<name>A0A426D6S9_9LACO</name>
<dbReference type="EMBL" id="QWZQ01000023">
    <property type="protein sequence ID" value="RRK10333.1"/>
    <property type="molecule type" value="Genomic_DNA"/>
</dbReference>
<accession>A0A426D6S9</accession>
<dbReference type="InterPro" id="IPR041171">
    <property type="entry name" value="SDR_Ig"/>
</dbReference>
<comment type="caution">
    <text evidence="9">The sequence shown here is derived from an EMBL/GenBank/DDBJ whole genome shotgun (WGS) entry which is preliminary data.</text>
</comment>
<comment type="subcellular location">
    <subcellularLocation>
        <location evidence="1">Secreted</location>
        <location evidence="1">Cell wall</location>
        <topology evidence="1">Peptidoglycan-anchor</topology>
    </subcellularLocation>
</comment>
<evidence type="ECO:0000256" key="6">
    <source>
        <dbReference type="SAM" id="MobiDB-lite"/>
    </source>
</evidence>
<keyword evidence="3" id="KW-0964">Secreted</keyword>
<evidence type="ECO:0000256" key="5">
    <source>
        <dbReference type="ARBA" id="ARBA00023088"/>
    </source>
</evidence>
<proteinExistence type="predicted"/>
<feature type="region of interest" description="Disordered" evidence="6">
    <location>
        <begin position="261"/>
        <end position="485"/>
    </location>
</feature>
<protein>
    <submittedName>
        <fullName evidence="9">LPXTG cell wall anchor domain-containing protein</fullName>
    </submittedName>
</protein>
<feature type="region of interest" description="Disordered" evidence="6">
    <location>
        <begin position="516"/>
        <end position="539"/>
    </location>
</feature>
<keyword evidence="7" id="KW-1133">Transmembrane helix</keyword>
<dbReference type="GO" id="GO:0007155">
    <property type="term" value="P:cell adhesion"/>
    <property type="evidence" value="ECO:0007669"/>
    <property type="project" value="InterPro"/>
</dbReference>
<sequence>MQKIWQWVLLLFAGIIFINFSPPLTSHAREVTEAVGLDANSAIIKDDKGKVYSHTEQLPEANHYTVNYKWRIPDSAKVRSGDTMTCYVPSNVHVTEDQSFPIVGNLGGSLGTFFIAKGATTGTMTLNRALQIATLSRKGYLNFDVYGNVPAKPTLPTPPPAPAPTAPLELHKAAAWTDVSDQTKINWSVDLTSNGHRLLDPNFTDKLSSNQTYVENSAKLTDDLGNNVPVSVETAGTEIYFTIKGSYQSNLHLTYQTTTDNPNNTDTFSNSIHYTDSNGNSANAATSIHREGSDDVDEPEPPVTEPGEPEPEDPEPEEPGTTSPVDPEAPGEPTPTEPEKPGTTNPVDPEAPGEPAPTEPEKPGTTHPVDPEVPGEPAPTEPGKPGTTNPVDPEVPSQPAPTEPEKPSTTDPAKPDVTEMADSEEAGNSGSGKPGTTNHNDVLKPSGSDSKPATLPEVPGIPMPDTPGKPNLATPHRPTITAGRGDVVTGNDVFTVVNQAKTTLGQLFAMAKGDQTPQSYQQTANTNAKQPAEQLPQTGEQRQQTLMIIGVIGLVLLALIGGIVTRRKKS</sequence>
<dbReference type="InterPro" id="IPR019931">
    <property type="entry name" value="LPXTG_anchor"/>
</dbReference>
<evidence type="ECO:0000256" key="4">
    <source>
        <dbReference type="ARBA" id="ARBA00022729"/>
    </source>
</evidence>
<dbReference type="OrthoDB" id="2317153at2"/>
<evidence type="ECO:0000256" key="1">
    <source>
        <dbReference type="ARBA" id="ARBA00004168"/>
    </source>
</evidence>
<feature type="domain" description="Gram-positive cocci surface proteins LPxTG" evidence="8">
    <location>
        <begin position="535"/>
        <end position="570"/>
    </location>
</feature>
<dbReference type="Pfam" id="PF17961">
    <property type="entry name" value="Big_8"/>
    <property type="match status" value="1"/>
</dbReference>
<keyword evidence="2" id="KW-0134">Cell wall</keyword>
<dbReference type="Gene3D" id="2.60.40.740">
    <property type="match status" value="1"/>
</dbReference>
<dbReference type="RefSeq" id="WP_125072418.1">
    <property type="nucleotide sequence ID" value="NZ_QWZQ01000023.1"/>
</dbReference>
<feature type="compositionally biased region" description="Polar residues" evidence="6">
    <location>
        <begin position="268"/>
        <end position="286"/>
    </location>
</feature>
<dbReference type="InterPro" id="IPR008966">
    <property type="entry name" value="Adhesion_dom_sf"/>
</dbReference>
<dbReference type="InterPro" id="IPR011252">
    <property type="entry name" value="Fibrogen-bd_dom1"/>
</dbReference>
<keyword evidence="5" id="KW-0572">Peptidoglycan-anchor</keyword>
<dbReference type="Gene3D" id="2.60.40.1280">
    <property type="match status" value="1"/>
</dbReference>
<dbReference type="AlphaFoldDB" id="A0A426D6S9"/>
<evidence type="ECO:0000313" key="10">
    <source>
        <dbReference type="Proteomes" id="UP000283633"/>
    </source>
</evidence>
<evidence type="ECO:0000256" key="3">
    <source>
        <dbReference type="ARBA" id="ARBA00022525"/>
    </source>
</evidence>
<dbReference type="NCBIfam" id="TIGR01167">
    <property type="entry name" value="LPXTG_anchor"/>
    <property type="match status" value="1"/>
</dbReference>
<keyword evidence="4" id="KW-0732">Signal</keyword>
<evidence type="ECO:0000313" key="9">
    <source>
        <dbReference type="EMBL" id="RRK10333.1"/>
    </source>
</evidence>
<evidence type="ECO:0000256" key="2">
    <source>
        <dbReference type="ARBA" id="ARBA00022512"/>
    </source>
</evidence>
<organism evidence="9 10">
    <name type="scientific">Lactiplantibacillus garii</name>
    <dbReference type="NCBI Taxonomy" id="2306423"/>
    <lineage>
        <taxon>Bacteria</taxon>
        <taxon>Bacillati</taxon>
        <taxon>Bacillota</taxon>
        <taxon>Bacilli</taxon>
        <taxon>Lactobacillales</taxon>
        <taxon>Lactobacillaceae</taxon>
        <taxon>Lactiplantibacillus</taxon>
    </lineage>
</organism>
<keyword evidence="7" id="KW-0472">Membrane</keyword>
<dbReference type="Proteomes" id="UP000283633">
    <property type="component" value="Unassembled WGS sequence"/>
</dbReference>
<dbReference type="PROSITE" id="PS50847">
    <property type="entry name" value="GRAM_POS_ANCHORING"/>
    <property type="match status" value="1"/>
</dbReference>
<gene>
    <name evidence="9" type="ORF">D1831_08070</name>
</gene>
<feature type="compositionally biased region" description="Acidic residues" evidence="6">
    <location>
        <begin position="307"/>
        <end position="318"/>
    </location>
</feature>
<keyword evidence="10" id="KW-1185">Reference proteome</keyword>
<feature type="transmembrane region" description="Helical" evidence="7">
    <location>
        <begin position="546"/>
        <end position="565"/>
    </location>
</feature>
<evidence type="ECO:0000259" key="8">
    <source>
        <dbReference type="PROSITE" id="PS50847"/>
    </source>
</evidence>
<feature type="compositionally biased region" description="Basic and acidic residues" evidence="6">
    <location>
        <begin position="403"/>
        <end position="417"/>
    </location>
</feature>